<evidence type="ECO:0000313" key="9">
    <source>
        <dbReference type="Proteomes" id="UP000176288"/>
    </source>
</evidence>
<evidence type="ECO:0000259" key="7">
    <source>
        <dbReference type="Pfam" id="PF20628"/>
    </source>
</evidence>
<dbReference type="STRING" id="1912795.BK816_03125"/>
<dbReference type="PANTHER" id="PTHR30521">
    <property type="entry name" value="DEFERROCHELATASE/PEROXIDASE"/>
    <property type="match status" value="1"/>
</dbReference>
<evidence type="ECO:0000256" key="2">
    <source>
        <dbReference type="ARBA" id="ARBA00022559"/>
    </source>
</evidence>
<dbReference type="PROSITE" id="PS51404">
    <property type="entry name" value="DYP_PEROXIDASE"/>
    <property type="match status" value="1"/>
</dbReference>
<dbReference type="SUPFAM" id="SSF54909">
    <property type="entry name" value="Dimeric alpha+beta barrel"/>
    <property type="match status" value="1"/>
</dbReference>
<dbReference type="GO" id="GO:0004601">
    <property type="term" value="F:peroxidase activity"/>
    <property type="evidence" value="ECO:0007669"/>
    <property type="project" value="UniProtKB-KW"/>
</dbReference>
<dbReference type="AlphaFoldDB" id="A0A1D9MJM2"/>
<dbReference type="InterPro" id="IPR006314">
    <property type="entry name" value="Dyp_peroxidase"/>
</dbReference>
<comment type="similarity">
    <text evidence="6">Belongs to the DyP-type peroxidase family.</text>
</comment>
<evidence type="ECO:0000313" key="8">
    <source>
        <dbReference type="EMBL" id="AOZ72408.1"/>
    </source>
</evidence>
<evidence type="ECO:0000256" key="6">
    <source>
        <dbReference type="ARBA" id="ARBA00025737"/>
    </source>
</evidence>
<feature type="domain" description="Dyp-type peroxidase C-terminal" evidence="7">
    <location>
        <begin position="139"/>
        <end position="286"/>
    </location>
</feature>
<dbReference type="Pfam" id="PF20628">
    <property type="entry name" value="Dyp_perox_C"/>
    <property type="match status" value="1"/>
</dbReference>
<dbReference type="EMBL" id="CP017812">
    <property type="protein sequence ID" value="AOZ72408.1"/>
    <property type="molecule type" value="Genomic_DNA"/>
</dbReference>
<dbReference type="GO" id="GO:0020037">
    <property type="term" value="F:heme binding"/>
    <property type="evidence" value="ECO:0007669"/>
    <property type="project" value="InterPro"/>
</dbReference>
<organism evidence="8 9">
    <name type="scientific">Boudabousia tangfeifanii</name>
    <dbReference type="NCBI Taxonomy" id="1912795"/>
    <lineage>
        <taxon>Bacteria</taxon>
        <taxon>Bacillati</taxon>
        <taxon>Actinomycetota</taxon>
        <taxon>Actinomycetes</taxon>
        <taxon>Actinomycetales</taxon>
        <taxon>Actinomycetaceae</taxon>
        <taxon>Boudabousia</taxon>
    </lineage>
</organism>
<dbReference type="InterPro" id="IPR011008">
    <property type="entry name" value="Dimeric_a/b-barrel"/>
</dbReference>
<dbReference type="RefSeq" id="WP_071163874.1">
    <property type="nucleotide sequence ID" value="NZ_CP017812.1"/>
</dbReference>
<evidence type="ECO:0000256" key="5">
    <source>
        <dbReference type="ARBA" id="ARBA00023004"/>
    </source>
</evidence>
<dbReference type="KEGG" id="avu:BK816_03125"/>
<dbReference type="PANTHER" id="PTHR30521:SF0">
    <property type="entry name" value="DYP-TYPE PEROXIDASE FAMILY PROTEIN"/>
    <property type="match status" value="1"/>
</dbReference>
<keyword evidence="3" id="KW-0479">Metal-binding</keyword>
<keyword evidence="4" id="KW-0560">Oxidoreductase</keyword>
<evidence type="ECO:0000256" key="4">
    <source>
        <dbReference type="ARBA" id="ARBA00023002"/>
    </source>
</evidence>
<dbReference type="NCBIfam" id="TIGR01413">
    <property type="entry name" value="Dyp_perox_fam"/>
    <property type="match status" value="1"/>
</dbReference>
<evidence type="ECO:0000256" key="1">
    <source>
        <dbReference type="ARBA" id="ARBA00001970"/>
    </source>
</evidence>
<proteinExistence type="inferred from homology"/>
<name>A0A1D9MJM2_9ACTO</name>
<dbReference type="GO" id="GO:0005829">
    <property type="term" value="C:cytosol"/>
    <property type="evidence" value="ECO:0007669"/>
    <property type="project" value="TreeGrafter"/>
</dbReference>
<keyword evidence="5" id="KW-0408">Iron</keyword>
<evidence type="ECO:0000256" key="3">
    <source>
        <dbReference type="ARBA" id="ARBA00022723"/>
    </source>
</evidence>
<dbReference type="OrthoDB" id="3251355at2"/>
<dbReference type="InterPro" id="IPR048328">
    <property type="entry name" value="Dyp_perox_C"/>
</dbReference>
<reference evidence="8 9" key="1">
    <citation type="submission" date="2016-10" db="EMBL/GenBank/DDBJ databases">
        <title>Actinomyces aegypiusis sp. nov., isolated from the Aegypius monachus in Qinghai Tibet Plateau China.</title>
        <authorList>
            <person name="Wang Y."/>
        </authorList>
    </citation>
    <scope>NUCLEOTIDE SEQUENCE [LARGE SCALE GENOMIC DNA]</scope>
    <source>
        <strain evidence="8 9">VUL4_3</strain>
    </source>
</reference>
<accession>A0A1D9MJM2</accession>
<gene>
    <name evidence="8" type="ORF">BK816_03125</name>
</gene>
<comment type="cofactor">
    <cofactor evidence="1">
        <name>heme b</name>
        <dbReference type="ChEBI" id="CHEBI:60344"/>
    </cofactor>
</comment>
<protein>
    <recommendedName>
        <fullName evidence="7">Dyp-type peroxidase C-terminal domain-containing protein</fullName>
    </recommendedName>
</protein>
<sequence length="299" mass="32906">MSTFTSQAGISAFGTTSHSYLEFDLTEQGLENQEEAIDLALDAVAASMQTGTAVMTVIGFRPEFWASSDYPAIQKLEGFNRPVVGLDGFSMPATQHDLVLWIHGGAMDAVFNAGADLTQAISQYFKLENADSGWVYQHNRDLTGFVDGTENPSPLEIPEVIQDETTGGSVLLLQKWPHEGDKWLALSTEEQEAVIGRTKDTDVELEDRPVSSHVARNDQEDLGDILRRNTAFGDVATHGTMFVGIAAKRETMQVMLDRMAGKDGVRDALTFFSHADTGAYYYLPPQNILLDHLPEEEED</sequence>
<keyword evidence="9" id="KW-1185">Reference proteome</keyword>
<dbReference type="Proteomes" id="UP000176288">
    <property type="component" value="Chromosome"/>
</dbReference>
<keyword evidence="2" id="KW-0575">Peroxidase</keyword>
<dbReference type="GO" id="GO:0046872">
    <property type="term" value="F:metal ion binding"/>
    <property type="evidence" value="ECO:0007669"/>
    <property type="project" value="UniProtKB-KW"/>
</dbReference>